<dbReference type="Proteomes" id="UP001596312">
    <property type="component" value="Unassembled WGS sequence"/>
</dbReference>
<reference evidence="8" key="3">
    <citation type="submission" date="2024-09" db="EMBL/GenBank/DDBJ databases">
        <authorList>
            <person name="Sun Q."/>
        </authorList>
    </citation>
    <scope>NUCLEOTIDE SEQUENCE</scope>
    <source>
        <strain evidence="8">CGMCC 1.15793</strain>
    </source>
</reference>
<dbReference type="EC" id="3.5.1.1" evidence="1"/>
<feature type="binding site" evidence="6">
    <location>
        <begin position="212"/>
        <end position="215"/>
    </location>
    <ligand>
        <name>substrate</name>
    </ligand>
</feature>
<proteinExistence type="predicted"/>
<evidence type="ECO:0000313" key="10">
    <source>
        <dbReference type="Proteomes" id="UP001596312"/>
    </source>
</evidence>
<dbReference type="CDD" id="cd04703">
    <property type="entry name" value="Asparaginase_2_like_1"/>
    <property type="match status" value="1"/>
</dbReference>
<gene>
    <name evidence="8" type="ORF">ACFQGH_18880</name>
    <name evidence="9" type="ORF">ACFQGH_19045</name>
</gene>
<dbReference type="GO" id="GO:0004067">
    <property type="term" value="F:asparaginase activity"/>
    <property type="evidence" value="ECO:0007669"/>
    <property type="project" value="UniProtKB-EC"/>
</dbReference>
<organism evidence="8 10">
    <name type="scientific">Halalkalicoccus tibetensis</name>
    <dbReference type="NCBI Taxonomy" id="175632"/>
    <lineage>
        <taxon>Archaea</taxon>
        <taxon>Methanobacteriati</taxon>
        <taxon>Methanobacteriota</taxon>
        <taxon>Stenosarchaea group</taxon>
        <taxon>Halobacteria</taxon>
        <taxon>Halobacteriales</taxon>
        <taxon>Halococcaceae</taxon>
        <taxon>Halalkalicoccus</taxon>
    </lineage>
</organism>
<feature type="active site" description="Nucleophile" evidence="5">
    <location>
        <position position="163"/>
    </location>
</feature>
<keyword evidence="10" id="KW-1185">Reference proteome</keyword>
<feature type="binding site" evidence="6">
    <location>
        <begin position="190"/>
        <end position="193"/>
    </location>
    <ligand>
        <name>substrate</name>
    </ligand>
</feature>
<reference evidence="8" key="1">
    <citation type="journal article" date="2014" name="Int. J. Syst. Evol. Microbiol.">
        <title>Complete genome sequence of Corynebacterium casei LMG S-19264T (=DSM 44701T), isolated from a smear-ripened cheese.</title>
        <authorList>
            <consortium name="US DOE Joint Genome Institute (JGI-PGF)"/>
            <person name="Walter F."/>
            <person name="Albersmeier A."/>
            <person name="Kalinowski J."/>
            <person name="Ruckert C."/>
        </authorList>
    </citation>
    <scope>NUCLEOTIDE SEQUENCE [LARGE SCALE GENOMIC DNA]</scope>
    <source>
        <strain evidence="8">CGMCC 1.15793</strain>
    </source>
</reference>
<evidence type="ECO:0000313" key="9">
    <source>
        <dbReference type="EMBL" id="MFC6907279.1"/>
    </source>
</evidence>
<dbReference type="SUPFAM" id="SSF56235">
    <property type="entry name" value="N-terminal nucleophile aminohydrolases (Ntn hydrolases)"/>
    <property type="match status" value="1"/>
</dbReference>
<evidence type="ECO:0000256" key="3">
    <source>
        <dbReference type="ARBA" id="ARBA00044776"/>
    </source>
</evidence>
<evidence type="ECO:0000313" key="8">
    <source>
        <dbReference type="EMBL" id="MFC6907246.1"/>
    </source>
</evidence>
<evidence type="ECO:0000256" key="5">
    <source>
        <dbReference type="PIRSR" id="PIRSR600246-1"/>
    </source>
</evidence>
<dbReference type="Pfam" id="PF01112">
    <property type="entry name" value="Asparaginase_2"/>
    <property type="match status" value="1"/>
</dbReference>
<evidence type="ECO:0000256" key="1">
    <source>
        <dbReference type="ARBA" id="ARBA00012920"/>
    </source>
</evidence>
<feature type="site" description="Cleavage; by autolysis" evidence="7">
    <location>
        <begin position="162"/>
        <end position="163"/>
    </location>
</feature>
<dbReference type="PANTHER" id="PTHR10188">
    <property type="entry name" value="L-ASPARAGINASE"/>
    <property type="match status" value="1"/>
</dbReference>
<accession>A0ABD5VC03</accession>
<name>A0ABD5VC03_9EURY</name>
<dbReference type="AlphaFoldDB" id="A0ABD5VC03"/>
<evidence type="ECO:0000256" key="6">
    <source>
        <dbReference type="PIRSR" id="PIRSR600246-2"/>
    </source>
</evidence>
<dbReference type="InterPro" id="IPR000246">
    <property type="entry name" value="Peptidase_T2"/>
</dbReference>
<comment type="catalytic activity">
    <reaction evidence="4">
        <text>L-asparagine + H2O = L-aspartate + NH4(+)</text>
        <dbReference type="Rhea" id="RHEA:21016"/>
        <dbReference type="ChEBI" id="CHEBI:15377"/>
        <dbReference type="ChEBI" id="CHEBI:28938"/>
        <dbReference type="ChEBI" id="CHEBI:29991"/>
        <dbReference type="ChEBI" id="CHEBI:58048"/>
        <dbReference type="EC" id="3.5.1.1"/>
    </reaction>
</comment>
<dbReference type="RefSeq" id="WP_390220994.1">
    <property type="nucleotide sequence ID" value="NZ_JBBMXV010000014.1"/>
</dbReference>
<dbReference type="PANTHER" id="PTHR10188:SF6">
    <property type="entry name" value="N(4)-(BETA-N-ACETYLGLUCOSAMINYL)-L-ASPARAGINASE"/>
    <property type="match status" value="1"/>
</dbReference>
<dbReference type="EMBL" id="JBHSXQ010000014">
    <property type="protein sequence ID" value="MFC6907246.1"/>
    <property type="molecule type" value="Genomic_DNA"/>
</dbReference>
<evidence type="ECO:0000256" key="7">
    <source>
        <dbReference type="PIRSR" id="PIRSR600246-3"/>
    </source>
</evidence>
<dbReference type="Gene3D" id="3.60.20.30">
    <property type="entry name" value="(Glycosyl)asparaginase"/>
    <property type="match status" value="1"/>
</dbReference>
<protein>
    <recommendedName>
        <fullName evidence="3">Plant-type L-asparaginase</fullName>
        <ecNumber evidence="1">3.5.1.1</ecNumber>
    </recommendedName>
    <alternativeName>
        <fullName evidence="2">L-asparagine amidohydrolase</fullName>
    </alternativeName>
</protein>
<dbReference type="EMBL" id="JBHSXQ010000015">
    <property type="protein sequence ID" value="MFC6907279.1"/>
    <property type="molecule type" value="Genomic_DNA"/>
</dbReference>
<dbReference type="InterPro" id="IPR029055">
    <property type="entry name" value="Ntn_hydrolases_N"/>
</dbReference>
<comment type="caution">
    <text evidence="8">The sequence shown here is derived from an EMBL/GenBank/DDBJ whole genome shotgun (WGS) entry which is preliminary data.</text>
</comment>
<evidence type="ECO:0000256" key="2">
    <source>
        <dbReference type="ARBA" id="ARBA00030414"/>
    </source>
</evidence>
<sequence>MEIILHGGAGGVPDEPEPRQAVLDDAVEHGAAQETPLDAVVSALCVLEESPMFNAGVGGAIQSDGQVRTDAGIMLSDLEIGAVASVPGVSEATRAARVIMEETPHVLVRGEFAAEVAAGFGIDTNVTLTTEDGLEEFEELDPPDGDAFEQLEWVNEVFGGAGTVGAVARSGDELAAATSTGGLSYAIAGRVGDVPQAGSGFYCTDAGGVSVTGTGEDIIRTTLSQRTAGLLEDGESAQSAAETALEEFVDLTDSTAGIIVLDADGDTGITFNSDAMQTSQSTEE</sequence>
<evidence type="ECO:0000256" key="4">
    <source>
        <dbReference type="ARBA" id="ARBA00049366"/>
    </source>
</evidence>
<reference evidence="10" key="2">
    <citation type="journal article" date="2019" name="Int. J. Syst. Evol. Microbiol.">
        <title>The Global Catalogue of Microorganisms (GCM) 10K type strain sequencing project: providing services to taxonomists for standard genome sequencing and annotation.</title>
        <authorList>
            <consortium name="The Broad Institute Genomics Platform"/>
            <consortium name="The Broad Institute Genome Sequencing Center for Infectious Disease"/>
            <person name="Wu L."/>
            <person name="Ma J."/>
        </authorList>
    </citation>
    <scope>NUCLEOTIDE SEQUENCE [LARGE SCALE GENOMIC DNA]</scope>
    <source>
        <strain evidence="10">CGMCC 1.3240</strain>
    </source>
</reference>